<dbReference type="AlphaFoldDB" id="A0A0D2V4F0"/>
<dbReference type="Gramene" id="KJB77000">
    <property type="protein sequence ID" value="KJB77000"/>
    <property type="gene ID" value="B456_012G118600"/>
</dbReference>
<name>A0A0D2V4F0_GOSRA</name>
<proteinExistence type="predicted"/>
<gene>
    <name evidence="1" type="ORF">B456_012G118600</name>
</gene>
<evidence type="ECO:0000313" key="2">
    <source>
        <dbReference type="Proteomes" id="UP000032304"/>
    </source>
</evidence>
<dbReference type="EMBL" id="CM001751">
    <property type="protein sequence ID" value="KJB77001.1"/>
    <property type="molecule type" value="Genomic_DNA"/>
</dbReference>
<dbReference type="EMBL" id="CM001751">
    <property type="protein sequence ID" value="KJB77000.1"/>
    <property type="molecule type" value="Genomic_DNA"/>
</dbReference>
<dbReference type="OMA" id="SCGEYED"/>
<sequence>MEKWRGWLRFERSLAFPTKCILLKVTKHLRPKAEGKRQGLLGLYKDLEGCGEYEDIQVMWKMVQSSCPSTAHKTRRTKRPYSWRINFCFRPS</sequence>
<accession>A0A0D2V4F0</accession>
<dbReference type="PANTHER" id="PTHR33181:SF15">
    <property type="entry name" value="PROTEIN FAR1-RELATED SEQUENCE"/>
    <property type="match status" value="1"/>
</dbReference>
<keyword evidence="2" id="KW-1185">Reference proteome</keyword>
<evidence type="ECO:0000313" key="1">
    <source>
        <dbReference type="EMBL" id="KJB77001.1"/>
    </source>
</evidence>
<reference evidence="1 2" key="1">
    <citation type="journal article" date="2012" name="Nature">
        <title>Repeated polyploidization of Gossypium genomes and the evolution of spinnable cotton fibres.</title>
        <authorList>
            <person name="Paterson A.H."/>
            <person name="Wendel J.F."/>
            <person name="Gundlach H."/>
            <person name="Guo H."/>
            <person name="Jenkins J."/>
            <person name="Jin D."/>
            <person name="Llewellyn D."/>
            <person name="Showmaker K.C."/>
            <person name="Shu S."/>
            <person name="Udall J."/>
            <person name="Yoo M.J."/>
            <person name="Byers R."/>
            <person name="Chen W."/>
            <person name="Doron-Faigenboim A."/>
            <person name="Duke M.V."/>
            <person name="Gong L."/>
            <person name="Grimwood J."/>
            <person name="Grover C."/>
            <person name="Grupp K."/>
            <person name="Hu G."/>
            <person name="Lee T.H."/>
            <person name="Li J."/>
            <person name="Lin L."/>
            <person name="Liu T."/>
            <person name="Marler B.S."/>
            <person name="Page J.T."/>
            <person name="Roberts A.W."/>
            <person name="Romanel E."/>
            <person name="Sanders W.S."/>
            <person name="Szadkowski E."/>
            <person name="Tan X."/>
            <person name="Tang H."/>
            <person name="Xu C."/>
            <person name="Wang J."/>
            <person name="Wang Z."/>
            <person name="Zhang D."/>
            <person name="Zhang L."/>
            <person name="Ashrafi H."/>
            <person name="Bedon F."/>
            <person name="Bowers J.E."/>
            <person name="Brubaker C.L."/>
            <person name="Chee P.W."/>
            <person name="Das S."/>
            <person name="Gingle A.R."/>
            <person name="Haigler C.H."/>
            <person name="Harker D."/>
            <person name="Hoffmann L.V."/>
            <person name="Hovav R."/>
            <person name="Jones D.C."/>
            <person name="Lemke C."/>
            <person name="Mansoor S."/>
            <person name="ur Rahman M."/>
            <person name="Rainville L.N."/>
            <person name="Rambani A."/>
            <person name="Reddy U.K."/>
            <person name="Rong J.K."/>
            <person name="Saranga Y."/>
            <person name="Scheffler B.E."/>
            <person name="Scheffler J.A."/>
            <person name="Stelly D.M."/>
            <person name="Triplett B.A."/>
            <person name="Van Deynze A."/>
            <person name="Vaslin M.F."/>
            <person name="Waghmare V.N."/>
            <person name="Walford S.A."/>
            <person name="Wright R.J."/>
            <person name="Zaki E.A."/>
            <person name="Zhang T."/>
            <person name="Dennis E.S."/>
            <person name="Mayer K.F."/>
            <person name="Peterson D.G."/>
            <person name="Rokhsar D.S."/>
            <person name="Wang X."/>
            <person name="Schmutz J."/>
        </authorList>
    </citation>
    <scope>NUCLEOTIDE SEQUENCE [LARGE SCALE GENOMIC DNA]</scope>
</reference>
<dbReference type="eggNOG" id="ENOG502S7G2">
    <property type="taxonomic scope" value="Eukaryota"/>
</dbReference>
<dbReference type="Proteomes" id="UP000032304">
    <property type="component" value="Chromosome 12"/>
</dbReference>
<protein>
    <submittedName>
        <fullName evidence="1">Uncharacterized protein</fullName>
    </submittedName>
</protein>
<organism evidence="1 2">
    <name type="scientific">Gossypium raimondii</name>
    <name type="common">Peruvian cotton</name>
    <name type="synonym">Gossypium klotzschianum subsp. raimondii</name>
    <dbReference type="NCBI Taxonomy" id="29730"/>
    <lineage>
        <taxon>Eukaryota</taxon>
        <taxon>Viridiplantae</taxon>
        <taxon>Streptophyta</taxon>
        <taxon>Embryophyta</taxon>
        <taxon>Tracheophyta</taxon>
        <taxon>Spermatophyta</taxon>
        <taxon>Magnoliopsida</taxon>
        <taxon>eudicotyledons</taxon>
        <taxon>Gunneridae</taxon>
        <taxon>Pentapetalae</taxon>
        <taxon>rosids</taxon>
        <taxon>malvids</taxon>
        <taxon>Malvales</taxon>
        <taxon>Malvaceae</taxon>
        <taxon>Malvoideae</taxon>
        <taxon>Gossypium</taxon>
    </lineage>
</organism>
<dbReference type="PANTHER" id="PTHR33181">
    <property type="entry name" value="OS01G0778500 PROTEIN"/>
    <property type="match status" value="1"/>
</dbReference>
<dbReference type="Gramene" id="KJB77001">
    <property type="protein sequence ID" value="KJB77001"/>
    <property type="gene ID" value="B456_012G118600"/>
</dbReference>